<feature type="transmembrane region" description="Helical" evidence="6">
    <location>
        <begin position="40"/>
        <end position="61"/>
    </location>
</feature>
<evidence type="ECO:0000256" key="1">
    <source>
        <dbReference type="ARBA" id="ARBA00004141"/>
    </source>
</evidence>
<keyword evidence="4 6" id="KW-0472">Membrane</keyword>
<dbReference type="InterPro" id="IPR005225">
    <property type="entry name" value="Small_GTP-bd"/>
</dbReference>
<organism evidence="8">
    <name type="scientific">Singulisphaera sp. Ch08</name>
    <dbReference type="NCBI Taxonomy" id="3120278"/>
    <lineage>
        <taxon>Bacteria</taxon>
        <taxon>Pseudomonadati</taxon>
        <taxon>Planctomycetota</taxon>
        <taxon>Planctomycetia</taxon>
        <taxon>Isosphaerales</taxon>
        <taxon>Isosphaeraceae</taxon>
        <taxon>Singulisphaera</taxon>
    </lineage>
</organism>
<dbReference type="Pfam" id="PF01926">
    <property type="entry name" value="MMR_HSR1"/>
    <property type="match status" value="1"/>
</dbReference>
<dbReference type="RefSeq" id="WP_406700995.1">
    <property type="nucleotide sequence ID" value="NZ_CP155447.1"/>
</dbReference>
<evidence type="ECO:0000256" key="3">
    <source>
        <dbReference type="ARBA" id="ARBA00022989"/>
    </source>
</evidence>
<evidence type="ECO:0000313" key="8">
    <source>
        <dbReference type="EMBL" id="XBH08159.1"/>
    </source>
</evidence>
<evidence type="ECO:0000256" key="5">
    <source>
        <dbReference type="SAM" id="Coils"/>
    </source>
</evidence>
<dbReference type="EMBL" id="CP155447">
    <property type="protein sequence ID" value="XBH08159.1"/>
    <property type="molecule type" value="Genomic_DNA"/>
</dbReference>
<dbReference type="GO" id="GO:0016020">
    <property type="term" value="C:membrane"/>
    <property type="evidence" value="ECO:0007669"/>
    <property type="project" value="UniProtKB-SubCell"/>
</dbReference>
<dbReference type="Pfam" id="PF05128">
    <property type="entry name" value="DUF697"/>
    <property type="match status" value="1"/>
</dbReference>
<feature type="domain" description="G" evidence="7">
    <location>
        <begin position="125"/>
        <end position="239"/>
    </location>
</feature>
<reference evidence="8" key="1">
    <citation type="submission" date="2024-05" db="EMBL/GenBank/DDBJ databases">
        <title>Planctomycetes of the genus Singulisphaera possess chitinolytic capabilities.</title>
        <authorList>
            <person name="Ivanova A."/>
        </authorList>
    </citation>
    <scope>NUCLEOTIDE SEQUENCE</scope>
    <source>
        <strain evidence="8">Ch08T</strain>
    </source>
</reference>
<dbReference type="InterPro" id="IPR021147">
    <property type="entry name" value="DUF697"/>
</dbReference>
<dbReference type="InterPro" id="IPR006073">
    <property type="entry name" value="GTP-bd"/>
</dbReference>
<comment type="subcellular location">
    <subcellularLocation>
        <location evidence="1">Membrane</location>
        <topology evidence="1">Multi-pass membrane protein</topology>
    </subcellularLocation>
</comment>
<evidence type="ECO:0000256" key="4">
    <source>
        <dbReference type="ARBA" id="ARBA00023136"/>
    </source>
</evidence>
<gene>
    <name evidence="8" type="ORF">V5E97_19605</name>
</gene>
<protein>
    <submittedName>
        <fullName evidence="8">GTP-binding protein</fullName>
    </submittedName>
</protein>
<dbReference type="SUPFAM" id="SSF52540">
    <property type="entry name" value="P-loop containing nucleoside triphosphate hydrolases"/>
    <property type="match status" value="1"/>
</dbReference>
<dbReference type="PANTHER" id="PTHR42714:SF2">
    <property type="entry name" value="TRNA MODIFICATION GTPASE GTPBP3, MITOCHONDRIAL"/>
    <property type="match status" value="1"/>
</dbReference>
<dbReference type="GO" id="GO:0005829">
    <property type="term" value="C:cytosol"/>
    <property type="evidence" value="ECO:0007669"/>
    <property type="project" value="TreeGrafter"/>
</dbReference>
<evidence type="ECO:0000256" key="6">
    <source>
        <dbReference type="SAM" id="Phobius"/>
    </source>
</evidence>
<dbReference type="GO" id="GO:0005525">
    <property type="term" value="F:GTP binding"/>
    <property type="evidence" value="ECO:0007669"/>
    <property type="project" value="InterPro"/>
</dbReference>
<keyword evidence="3 6" id="KW-1133">Transmembrane helix</keyword>
<proteinExistence type="predicted"/>
<dbReference type="PANTHER" id="PTHR42714">
    <property type="entry name" value="TRNA MODIFICATION GTPASE GTPBP3"/>
    <property type="match status" value="1"/>
</dbReference>
<keyword evidence="2 6" id="KW-0812">Transmembrane</keyword>
<evidence type="ECO:0000259" key="7">
    <source>
        <dbReference type="Pfam" id="PF01926"/>
    </source>
</evidence>
<dbReference type="CDD" id="cd00880">
    <property type="entry name" value="Era_like"/>
    <property type="match status" value="1"/>
</dbReference>
<sequence>MRTARWLAPLVLAAIALGAAAWLFTSVGEMHDRLAKHSTGLALVFLGIAGLLAAIAGLSAARLCWKLGRPEAPPAKAPEDVVRAAELQAEKAEGVISQVRDDLAKARLQGELSELRSDRQRRTFHVVVFGTGSAGKTSLINALLGQHVGKTEPVMGTTRRGEVFTHTVEGVEGTVTLTDTPGLSEIGAGGAAREAEARDLAARADLLLFVVDHDLVRSEYEPMTALARQGKRSIVALNKQDRLMEADRDAILDKLRDRLSGIVAAEDIVAISASPRPTPVRIKNADGTVQTVLEIEEPDIAPLQERIAAVLGREGDSLRAGNLLLRAHLLSQKAKSQVGRERDQNAQAVIDKFQWVTAGAVFANPIPALDLMAAGAVQFQMISELAAVYGVEISSSHVKMIGSQMVQMVLKLGLVEASTSLIAGLFKSSLVGYAAGGAVQAVSMAYLSHISGHAFAEYFSKGQSWGDGGMQAALIRQFDLNSRTEFLQEFAKQALDRVVNRATKGAKQPAGKDS</sequence>
<dbReference type="Gene3D" id="3.40.50.300">
    <property type="entry name" value="P-loop containing nucleotide triphosphate hydrolases"/>
    <property type="match status" value="1"/>
</dbReference>
<keyword evidence="5" id="KW-0175">Coiled coil</keyword>
<evidence type="ECO:0000256" key="2">
    <source>
        <dbReference type="ARBA" id="ARBA00022692"/>
    </source>
</evidence>
<dbReference type="GO" id="GO:0002098">
    <property type="term" value="P:tRNA wobble uridine modification"/>
    <property type="evidence" value="ECO:0007669"/>
    <property type="project" value="TreeGrafter"/>
</dbReference>
<dbReference type="AlphaFoldDB" id="A0AAU7CS23"/>
<name>A0AAU7CS23_9BACT</name>
<dbReference type="InterPro" id="IPR027417">
    <property type="entry name" value="P-loop_NTPase"/>
</dbReference>
<feature type="coiled-coil region" evidence="5">
    <location>
        <begin position="82"/>
        <end position="109"/>
    </location>
</feature>
<accession>A0AAU7CS23</accession>
<dbReference type="NCBIfam" id="TIGR00231">
    <property type="entry name" value="small_GTP"/>
    <property type="match status" value="1"/>
</dbReference>
<dbReference type="GO" id="GO:0030488">
    <property type="term" value="P:tRNA methylation"/>
    <property type="evidence" value="ECO:0007669"/>
    <property type="project" value="TreeGrafter"/>
</dbReference>